<organism evidence="2 3">
    <name type="scientific">Streptomyces lancefieldiae</name>
    <dbReference type="NCBI Taxonomy" id="3075520"/>
    <lineage>
        <taxon>Bacteria</taxon>
        <taxon>Bacillati</taxon>
        <taxon>Actinomycetota</taxon>
        <taxon>Actinomycetes</taxon>
        <taxon>Kitasatosporales</taxon>
        <taxon>Streptomycetaceae</taxon>
        <taxon>Streptomyces</taxon>
    </lineage>
</organism>
<keyword evidence="1" id="KW-1133">Transmembrane helix</keyword>
<evidence type="ECO:0000313" key="2">
    <source>
        <dbReference type="EMBL" id="MDT0613205.1"/>
    </source>
</evidence>
<evidence type="ECO:0000256" key="1">
    <source>
        <dbReference type="SAM" id="Phobius"/>
    </source>
</evidence>
<feature type="transmembrane region" description="Helical" evidence="1">
    <location>
        <begin position="51"/>
        <end position="73"/>
    </location>
</feature>
<dbReference type="EMBL" id="JAVRFH010000026">
    <property type="protein sequence ID" value="MDT0613205.1"/>
    <property type="molecule type" value="Genomic_DNA"/>
</dbReference>
<dbReference type="RefSeq" id="WP_311575271.1">
    <property type="nucleotide sequence ID" value="NZ_JAVRFH010000026.1"/>
</dbReference>
<evidence type="ECO:0000313" key="3">
    <source>
        <dbReference type="Proteomes" id="UP001180724"/>
    </source>
</evidence>
<gene>
    <name evidence="2" type="ORF">RM812_23700</name>
</gene>
<keyword evidence="3" id="KW-1185">Reference proteome</keyword>
<feature type="transmembrane region" description="Helical" evidence="1">
    <location>
        <begin position="80"/>
        <end position="101"/>
    </location>
</feature>
<dbReference type="Proteomes" id="UP001180724">
    <property type="component" value="Unassembled WGS sequence"/>
</dbReference>
<keyword evidence="1" id="KW-0812">Transmembrane</keyword>
<evidence type="ECO:0008006" key="4">
    <source>
        <dbReference type="Google" id="ProtNLM"/>
    </source>
</evidence>
<sequence length="111" mass="11598">MDDVDHRTRGCAGCLIAGVGASTALLAWAPLARSSVTGGFEGTYRDLSVLYVDLPLVVLGGGLLPTVVWSLGLRLLGRPWAAALMAVGTLAMGVWGLTAWWTPDGRPEFTG</sequence>
<proteinExistence type="predicted"/>
<reference evidence="2" key="1">
    <citation type="submission" date="2024-05" db="EMBL/GenBank/DDBJ databases">
        <title>30 novel species of actinomycetes from the DSMZ collection.</title>
        <authorList>
            <person name="Nouioui I."/>
        </authorList>
    </citation>
    <scope>NUCLEOTIDE SEQUENCE</scope>
    <source>
        <strain evidence="2">DSM 40712</strain>
    </source>
</reference>
<protein>
    <recommendedName>
        <fullName evidence="4">Integral membrane protein</fullName>
    </recommendedName>
</protein>
<feature type="transmembrane region" description="Helical" evidence="1">
    <location>
        <begin position="12"/>
        <end position="31"/>
    </location>
</feature>
<name>A0ABU3ATP2_9ACTN</name>
<accession>A0ABU3ATP2</accession>
<keyword evidence="1" id="KW-0472">Membrane</keyword>
<comment type="caution">
    <text evidence="2">The sequence shown here is derived from an EMBL/GenBank/DDBJ whole genome shotgun (WGS) entry which is preliminary data.</text>
</comment>